<feature type="binding site" evidence="12">
    <location>
        <begin position="30"/>
        <end position="37"/>
    </location>
    <ligand>
        <name>ATP</name>
        <dbReference type="ChEBI" id="CHEBI:30616"/>
    </ligand>
</feature>
<evidence type="ECO:0000313" key="15">
    <source>
        <dbReference type="EMBL" id="ADI00811.1"/>
    </source>
</evidence>
<feature type="domain" description="RecF/RecN/SMC N-terminal" evidence="14">
    <location>
        <begin position="3"/>
        <end position="357"/>
    </location>
</feature>
<dbReference type="OrthoDB" id="9803889at2"/>
<dbReference type="PROSITE" id="PS00617">
    <property type="entry name" value="RECF_1"/>
    <property type="match status" value="1"/>
</dbReference>
<dbReference type="GO" id="GO:0005737">
    <property type="term" value="C:cytoplasm"/>
    <property type="evidence" value="ECO:0007669"/>
    <property type="project" value="UniProtKB-SubCell"/>
</dbReference>
<evidence type="ECO:0000256" key="9">
    <source>
        <dbReference type="ARBA" id="ARBA00023125"/>
    </source>
</evidence>
<dbReference type="GO" id="GO:0003697">
    <property type="term" value="F:single-stranded DNA binding"/>
    <property type="evidence" value="ECO:0007669"/>
    <property type="project" value="UniProtKB-UniRule"/>
</dbReference>
<dbReference type="GO" id="GO:0005524">
    <property type="term" value="F:ATP binding"/>
    <property type="evidence" value="ECO:0007669"/>
    <property type="project" value="UniProtKB-UniRule"/>
</dbReference>
<sequence>MKILKLETRFFRNLVSCVIEPCSRINVILGKNAQGKTNLLEAIYVVGHNRSFRGARDKDLVTHGRREGYRLKVTYALDERIIIFEQRYSESKNKVLRLNNKPAASKTQHRLKSVVFTPEDLYLIKGEPERRRNFLDGILCQLRPEYERTLESYKKILGRRNAYLKQSRSFGQGMRVLQGMFIEAAVPLICARLNLAAILEKEVSKLYQLLSGEAEDVCMRYVLSFPLETGKLTPDLLAASLDKALEVSKDKELKQGITLVGPHRDDFNLYLRGHNARTYASQGQQRNLAVSLKLGELATYKNIKGYFPVLLLDEVLAELDKNRRTLLLEYLQQAEFQTFISSVEREDVVAVAGKVFAVEDGRITEEVG</sequence>
<keyword evidence="9 12" id="KW-0238">DNA-binding</keyword>
<dbReference type="KEGG" id="slp:Slip_0003"/>
<dbReference type="InterPro" id="IPR042174">
    <property type="entry name" value="RecF_2"/>
</dbReference>
<dbReference type="InterPro" id="IPR003395">
    <property type="entry name" value="RecF/RecN/SMC_N"/>
</dbReference>
<evidence type="ECO:0000256" key="3">
    <source>
        <dbReference type="ARBA" id="ARBA00020170"/>
    </source>
</evidence>
<dbReference type="GO" id="GO:0000731">
    <property type="term" value="P:DNA synthesis involved in DNA repair"/>
    <property type="evidence" value="ECO:0007669"/>
    <property type="project" value="TreeGrafter"/>
</dbReference>
<dbReference type="Gene3D" id="3.40.50.300">
    <property type="entry name" value="P-loop containing nucleotide triphosphate hydrolases"/>
    <property type="match status" value="1"/>
</dbReference>
<evidence type="ECO:0000256" key="2">
    <source>
        <dbReference type="ARBA" id="ARBA00008016"/>
    </source>
</evidence>
<dbReference type="PANTHER" id="PTHR32182">
    <property type="entry name" value="DNA REPLICATION AND REPAIR PROTEIN RECF"/>
    <property type="match status" value="1"/>
</dbReference>
<proteinExistence type="inferred from homology"/>
<dbReference type="Proteomes" id="UP000000378">
    <property type="component" value="Chromosome"/>
</dbReference>
<dbReference type="AlphaFoldDB" id="D7CPN9"/>
<accession>D7CPN9</accession>
<dbReference type="PROSITE" id="PS00618">
    <property type="entry name" value="RECF_2"/>
    <property type="match status" value="1"/>
</dbReference>
<dbReference type="EMBL" id="CP002048">
    <property type="protein sequence ID" value="ADI00811.1"/>
    <property type="molecule type" value="Genomic_DNA"/>
</dbReference>
<comment type="function">
    <text evidence="12 13">The RecF protein is involved in DNA metabolism; it is required for DNA replication and normal SOS inducibility. RecF binds preferentially to single-stranded, linear DNA. It also seems to bind ATP.</text>
</comment>
<dbReference type="eggNOG" id="COG1195">
    <property type="taxonomic scope" value="Bacteria"/>
</dbReference>
<gene>
    <name evidence="12" type="primary">recF</name>
    <name evidence="15" type="ordered locus">Slip_0003</name>
</gene>
<reference evidence="16" key="1">
    <citation type="journal article" date="2010" name="Stand. Genomic Sci.">
        <title>Complete genome sequence of Syntrophothermus lipocalidus type strain (TGB-C1T).</title>
        <authorList>
            <consortium name="US DOE Joint Genome Institute (JGI-PGF)"/>
            <person name="Djao O."/>
            <person name="Zhang X."/>
            <person name="Lucas S."/>
            <person name="Lapidus A."/>
            <person name="Glavina Del Rio T."/>
            <person name="Nolan M."/>
            <person name="Tice H."/>
            <person name="Cheng J."/>
            <person name="Han C."/>
            <person name="Tapia R."/>
            <person name="Goodwin L."/>
            <person name="Pitluck S."/>
            <person name="Liolios K."/>
            <person name="Ivanova N."/>
            <person name="Mavromatis K."/>
            <person name="Mikhailova N."/>
            <person name="Ovchinnikova G."/>
            <person name="Pati A."/>
            <person name="Brambilla E."/>
            <person name="Chen A."/>
            <person name="Palaniappan K."/>
            <person name="Land M."/>
            <person name="Hauser L."/>
            <person name="Chang Y."/>
            <person name="Jeffries C."/>
            <person name="Rohde M."/>
            <person name="Sikorski J."/>
            <person name="Spring S."/>
            <person name="Goker M."/>
            <person name="Detter J."/>
            <person name="Woyke T."/>
            <person name="Bristow J."/>
            <person name="Eisen J."/>
            <person name="Markowitz V."/>
            <person name="Hugenholtz P."/>
            <person name="Kyrpides N."/>
            <person name="Klenk H."/>
        </authorList>
    </citation>
    <scope>NUCLEOTIDE SEQUENCE [LARGE SCALE GENOMIC DNA]</scope>
    <source>
        <strain evidence="16">DSM 12680 / TGB-C1</strain>
    </source>
</reference>
<dbReference type="InterPro" id="IPR027417">
    <property type="entry name" value="P-loop_NTPase"/>
</dbReference>
<name>D7CPN9_SYNLT</name>
<evidence type="ECO:0000256" key="11">
    <source>
        <dbReference type="ARBA" id="ARBA00023236"/>
    </source>
</evidence>
<evidence type="ECO:0000256" key="1">
    <source>
        <dbReference type="ARBA" id="ARBA00004496"/>
    </source>
</evidence>
<dbReference type="GO" id="GO:0009432">
    <property type="term" value="P:SOS response"/>
    <property type="evidence" value="ECO:0007669"/>
    <property type="project" value="UniProtKB-UniRule"/>
</dbReference>
<keyword evidence="11 12" id="KW-0742">SOS response</keyword>
<dbReference type="STRING" id="643648.Slip_0003"/>
<comment type="similarity">
    <text evidence="2 12 13">Belongs to the RecF family.</text>
</comment>
<evidence type="ECO:0000259" key="14">
    <source>
        <dbReference type="Pfam" id="PF02463"/>
    </source>
</evidence>
<evidence type="ECO:0000256" key="13">
    <source>
        <dbReference type="RuleBase" id="RU000578"/>
    </source>
</evidence>
<evidence type="ECO:0000256" key="12">
    <source>
        <dbReference type="HAMAP-Rule" id="MF_00365"/>
    </source>
</evidence>
<dbReference type="PANTHER" id="PTHR32182:SF0">
    <property type="entry name" value="DNA REPLICATION AND REPAIR PROTEIN RECF"/>
    <property type="match status" value="1"/>
</dbReference>
<dbReference type="SUPFAM" id="SSF52540">
    <property type="entry name" value="P-loop containing nucleoside triphosphate hydrolases"/>
    <property type="match status" value="1"/>
</dbReference>
<keyword evidence="10 12" id="KW-0234">DNA repair</keyword>
<keyword evidence="5 12" id="KW-0235">DNA replication</keyword>
<protein>
    <recommendedName>
        <fullName evidence="3 12">DNA replication and repair protein RecF</fullName>
    </recommendedName>
</protein>
<dbReference type="NCBIfam" id="TIGR00611">
    <property type="entry name" value="recf"/>
    <property type="match status" value="1"/>
</dbReference>
<evidence type="ECO:0000256" key="7">
    <source>
        <dbReference type="ARBA" id="ARBA00022763"/>
    </source>
</evidence>
<evidence type="ECO:0000256" key="8">
    <source>
        <dbReference type="ARBA" id="ARBA00022840"/>
    </source>
</evidence>
<dbReference type="GO" id="GO:0006302">
    <property type="term" value="P:double-strand break repair"/>
    <property type="evidence" value="ECO:0007669"/>
    <property type="project" value="TreeGrafter"/>
</dbReference>
<organism evidence="15 16">
    <name type="scientific">Syntrophothermus lipocalidus (strain DSM 12680 / TGB-C1)</name>
    <dbReference type="NCBI Taxonomy" id="643648"/>
    <lineage>
        <taxon>Bacteria</taxon>
        <taxon>Bacillati</taxon>
        <taxon>Bacillota</taxon>
        <taxon>Clostridia</taxon>
        <taxon>Eubacteriales</taxon>
        <taxon>Syntrophomonadaceae</taxon>
        <taxon>Syntrophothermus</taxon>
    </lineage>
</organism>
<dbReference type="Gene3D" id="1.20.1050.90">
    <property type="entry name" value="RecF/RecN/SMC, N-terminal domain"/>
    <property type="match status" value="1"/>
</dbReference>
<dbReference type="GO" id="GO:0006260">
    <property type="term" value="P:DNA replication"/>
    <property type="evidence" value="ECO:0007669"/>
    <property type="project" value="UniProtKB-UniRule"/>
</dbReference>
<reference evidence="15 16" key="2">
    <citation type="journal article" date="2010" name="Stand. Genomic Sci.">
        <title>Complete genome sequence of Syntrophothermus lipocalidus type strain (TGB-C1).</title>
        <authorList>
            <person name="Djao O.D."/>
            <person name="Zhang X."/>
            <person name="Lucas S."/>
            <person name="Lapidus A."/>
            <person name="Del Rio T.G."/>
            <person name="Nolan M."/>
            <person name="Tice H."/>
            <person name="Cheng J.F."/>
            <person name="Han C."/>
            <person name="Tapia R."/>
            <person name="Goodwin L."/>
            <person name="Pitluck S."/>
            <person name="Liolios K."/>
            <person name="Ivanova N."/>
            <person name="Mavromatis K."/>
            <person name="Mikhailova N."/>
            <person name="Ovchinnikova G."/>
            <person name="Pati A."/>
            <person name="Brambilla E."/>
            <person name="Chen A."/>
            <person name="Palaniappan K."/>
            <person name="Land M."/>
            <person name="Hauser L."/>
            <person name="Chang Y.J."/>
            <person name="Jeffries C.D."/>
            <person name="Rohde M."/>
            <person name="Sikorski J."/>
            <person name="Spring S."/>
            <person name="Goker M."/>
            <person name="Detter J.C."/>
            <person name="Woyke T."/>
            <person name="Bristow J."/>
            <person name="Eisen J.A."/>
            <person name="Markowitz V."/>
            <person name="Hugenholtz P."/>
            <person name="Kyrpides N.C."/>
            <person name="Klenk H.P."/>
        </authorList>
    </citation>
    <scope>NUCLEOTIDE SEQUENCE [LARGE SCALE GENOMIC DNA]</scope>
    <source>
        <strain evidence="16">DSM 12680 / TGB-C1</strain>
    </source>
</reference>
<dbReference type="InterPro" id="IPR018078">
    <property type="entry name" value="DNA-binding_RecF_CS"/>
</dbReference>
<keyword evidence="4 12" id="KW-0963">Cytoplasm</keyword>
<evidence type="ECO:0000256" key="10">
    <source>
        <dbReference type="ARBA" id="ARBA00023204"/>
    </source>
</evidence>
<evidence type="ECO:0000256" key="4">
    <source>
        <dbReference type="ARBA" id="ARBA00022490"/>
    </source>
</evidence>
<dbReference type="Pfam" id="PF02463">
    <property type="entry name" value="SMC_N"/>
    <property type="match status" value="1"/>
</dbReference>
<keyword evidence="7 12" id="KW-0227">DNA damage</keyword>
<keyword evidence="16" id="KW-1185">Reference proteome</keyword>
<comment type="subcellular location">
    <subcellularLocation>
        <location evidence="1 12 13">Cytoplasm</location>
    </subcellularLocation>
</comment>
<keyword evidence="6 12" id="KW-0547">Nucleotide-binding</keyword>
<keyword evidence="8 12" id="KW-0067">ATP-binding</keyword>
<evidence type="ECO:0000313" key="16">
    <source>
        <dbReference type="Proteomes" id="UP000000378"/>
    </source>
</evidence>
<evidence type="ECO:0000256" key="5">
    <source>
        <dbReference type="ARBA" id="ARBA00022705"/>
    </source>
</evidence>
<evidence type="ECO:0000256" key="6">
    <source>
        <dbReference type="ARBA" id="ARBA00022741"/>
    </source>
</evidence>
<dbReference type="HOGENOM" id="CLU_040267_0_1_9"/>
<dbReference type="HAMAP" id="MF_00365">
    <property type="entry name" value="RecF"/>
    <property type="match status" value="1"/>
</dbReference>
<dbReference type="InterPro" id="IPR001238">
    <property type="entry name" value="DNA-binding_RecF"/>
</dbReference>
<dbReference type="RefSeq" id="WP_013174215.1">
    <property type="nucleotide sequence ID" value="NC_014220.1"/>
</dbReference>